<feature type="transmembrane region" description="Helical" evidence="1">
    <location>
        <begin position="20"/>
        <end position="38"/>
    </location>
</feature>
<dbReference type="EMBL" id="BAAAUT010000036">
    <property type="protein sequence ID" value="GAA3148041.1"/>
    <property type="molecule type" value="Genomic_DNA"/>
</dbReference>
<sequence>MRIGNTEVGFVGGRAGCLTMIIVSVLLSILLTVLLNLLL</sequence>
<protein>
    <submittedName>
        <fullName evidence="2">Uncharacterized protein</fullName>
    </submittedName>
</protein>
<comment type="caution">
    <text evidence="2">The sequence shown here is derived from an EMBL/GenBank/DDBJ whole genome shotgun (WGS) entry which is preliminary data.</text>
</comment>
<evidence type="ECO:0000256" key="1">
    <source>
        <dbReference type="SAM" id="Phobius"/>
    </source>
</evidence>
<dbReference type="Proteomes" id="UP001500320">
    <property type="component" value="Unassembled WGS sequence"/>
</dbReference>
<gene>
    <name evidence="2" type="ORF">GCM10010466_43790</name>
</gene>
<evidence type="ECO:0000313" key="3">
    <source>
        <dbReference type="Proteomes" id="UP001500320"/>
    </source>
</evidence>
<organism evidence="2 3">
    <name type="scientific">Planomonospora alba</name>
    <dbReference type="NCBI Taxonomy" id="161354"/>
    <lineage>
        <taxon>Bacteria</taxon>
        <taxon>Bacillati</taxon>
        <taxon>Actinomycetota</taxon>
        <taxon>Actinomycetes</taxon>
        <taxon>Streptosporangiales</taxon>
        <taxon>Streptosporangiaceae</taxon>
        <taxon>Planomonospora</taxon>
    </lineage>
</organism>
<name>A0ABP6NLV3_9ACTN</name>
<evidence type="ECO:0000313" key="2">
    <source>
        <dbReference type="EMBL" id="GAA3148041.1"/>
    </source>
</evidence>
<keyword evidence="1" id="KW-0472">Membrane</keyword>
<reference evidence="3" key="1">
    <citation type="journal article" date="2019" name="Int. J. Syst. Evol. Microbiol.">
        <title>The Global Catalogue of Microorganisms (GCM) 10K type strain sequencing project: providing services to taxonomists for standard genome sequencing and annotation.</title>
        <authorList>
            <consortium name="The Broad Institute Genomics Platform"/>
            <consortium name="The Broad Institute Genome Sequencing Center for Infectious Disease"/>
            <person name="Wu L."/>
            <person name="Ma J."/>
        </authorList>
    </citation>
    <scope>NUCLEOTIDE SEQUENCE [LARGE SCALE GENOMIC DNA]</scope>
    <source>
        <strain evidence="3">JCM 9373</strain>
    </source>
</reference>
<proteinExistence type="predicted"/>
<keyword evidence="3" id="KW-1185">Reference proteome</keyword>
<keyword evidence="1" id="KW-0812">Transmembrane</keyword>
<keyword evidence="1" id="KW-1133">Transmembrane helix</keyword>
<accession>A0ABP6NLV3</accession>